<keyword evidence="1" id="KW-0175">Coiled coil</keyword>
<accession>A0A1I7U833</accession>
<evidence type="ECO:0000256" key="1">
    <source>
        <dbReference type="SAM" id="Coils"/>
    </source>
</evidence>
<dbReference type="PANTHER" id="PTHR21566">
    <property type="entry name" value="CILIA- AND FLAGELLA-ASSOCIATED PROTEIN 251-LIKE-RELATED-RELATED"/>
    <property type="match status" value="1"/>
</dbReference>
<name>A0A1I7U833_9PELO</name>
<dbReference type="eggNOG" id="ENOG502TG8E">
    <property type="taxonomic scope" value="Eukaryota"/>
</dbReference>
<dbReference type="Pfam" id="PF05218">
    <property type="entry name" value="DUF713"/>
    <property type="match status" value="1"/>
</dbReference>
<dbReference type="WBParaSite" id="Csp11.Scaffold629.g15806.t2">
    <property type="protein sequence ID" value="Csp11.Scaffold629.g15806.t2"/>
    <property type="gene ID" value="Csp11.Scaffold629.g15806"/>
</dbReference>
<dbReference type="PANTHER" id="PTHR21566:SF1">
    <property type="entry name" value="SPK DOMAIN-CONTAINING PROTEIN"/>
    <property type="match status" value="1"/>
</dbReference>
<organism evidence="2 3">
    <name type="scientific">Caenorhabditis tropicalis</name>
    <dbReference type="NCBI Taxonomy" id="1561998"/>
    <lineage>
        <taxon>Eukaryota</taxon>
        <taxon>Metazoa</taxon>
        <taxon>Ecdysozoa</taxon>
        <taxon>Nematoda</taxon>
        <taxon>Chromadorea</taxon>
        <taxon>Rhabditida</taxon>
        <taxon>Rhabditina</taxon>
        <taxon>Rhabditomorpha</taxon>
        <taxon>Rhabditoidea</taxon>
        <taxon>Rhabditidae</taxon>
        <taxon>Peloderinae</taxon>
        <taxon>Caenorhabditis</taxon>
    </lineage>
</organism>
<evidence type="ECO:0000313" key="3">
    <source>
        <dbReference type="WBParaSite" id="Csp11.Scaffold629.g15806.t2"/>
    </source>
</evidence>
<proteinExistence type="predicted"/>
<feature type="coiled-coil region" evidence="1">
    <location>
        <begin position="6"/>
        <end position="47"/>
    </location>
</feature>
<dbReference type="InterPro" id="IPR007883">
    <property type="entry name" value="DUF713"/>
</dbReference>
<sequence>MESSFQRKLNAQNEKFAEELRKMKEKRRRLNEEAEEEMRQFRKESAMRIQIFLNCLHLKLRWEEQENEWSDWLKCSRDPVIKVKIKLMEFEENRRNEDDEEEMKSEVMFLHKNIQISYDKLVDNFEKLVMLSEKYEDKLFLKIIQKTFDRVLFENSTIELFYRFNGNSNNFENSFSL</sequence>
<keyword evidence="2" id="KW-1185">Reference proteome</keyword>
<dbReference type="Proteomes" id="UP000095282">
    <property type="component" value="Unplaced"/>
</dbReference>
<protein>
    <submittedName>
        <fullName evidence="3">Uncharacterized protein</fullName>
    </submittedName>
</protein>
<dbReference type="AlphaFoldDB" id="A0A1I7U833"/>
<reference evidence="3" key="1">
    <citation type="submission" date="2016-11" db="UniProtKB">
        <authorList>
            <consortium name="WormBaseParasite"/>
        </authorList>
    </citation>
    <scope>IDENTIFICATION</scope>
</reference>
<evidence type="ECO:0000313" key="2">
    <source>
        <dbReference type="Proteomes" id="UP000095282"/>
    </source>
</evidence>